<dbReference type="AlphaFoldDB" id="A0A7C9HTQ9"/>
<dbReference type="Proteomes" id="UP000483286">
    <property type="component" value="Unassembled WGS sequence"/>
</dbReference>
<proteinExistence type="predicted"/>
<gene>
    <name evidence="1" type="ORF">GO986_18705</name>
</gene>
<protein>
    <submittedName>
        <fullName evidence="1">Uncharacterized protein</fullName>
    </submittedName>
</protein>
<sequence length="236" mass="26006">MKTVKVQKMPQTIHFGGKTYGPSETPIDVPEDLARALGLPLEEGATFTEADDFEGLRDELAASRRLAGQYEQNLTSLLNLLTPERQGEELPDQVLERILREREEDSSLHEKSFTETGLQLLRPLAVGHETMEDTLRRVVQHLPKVRAELANVQSDLNIRTNERDAAQADVVTRTAERDTALADVATLTQERDEARAKALPADALERLKGADGIGDKLAQKALDSLTRPAESHPAGS</sequence>
<comment type="caution">
    <text evidence="1">The sequence shown here is derived from an EMBL/GenBank/DDBJ whole genome shotgun (WGS) entry which is preliminary data.</text>
</comment>
<organism evidence="1 2">
    <name type="scientific">Deinococcus arboris</name>
    <dbReference type="NCBI Taxonomy" id="2682977"/>
    <lineage>
        <taxon>Bacteria</taxon>
        <taxon>Thermotogati</taxon>
        <taxon>Deinococcota</taxon>
        <taxon>Deinococci</taxon>
        <taxon>Deinococcales</taxon>
        <taxon>Deinococcaceae</taxon>
        <taxon>Deinococcus</taxon>
    </lineage>
</organism>
<dbReference type="EMBL" id="WQLB01000034">
    <property type="protein sequence ID" value="MVN88773.1"/>
    <property type="molecule type" value="Genomic_DNA"/>
</dbReference>
<keyword evidence="2" id="KW-1185">Reference proteome</keyword>
<name>A0A7C9HTQ9_9DEIO</name>
<dbReference type="RefSeq" id="WP_157460888.1">
    <property type="nucleotide sequence ID" value="NZ_WQLB01000034.1"/>
</dbReference>
<reference evidence="1 2" key="1">
    <citation type="submission" date="2019-12" db="EMBL/GenBank/DDBJ databases">
        <title>Deinococcus sp. HMF7620 Genome sequencing and assembly.</title>
        <authorList>
            <person name="Kang H."/>
            <person name="Kim H."/>
            <person name="Joh K."/>
        </authorList>
    </citation>
    <scope>NUCLEOTIDE SEQUENCE [LARGE SCALE GENOMIC DNA]</scope>
    <source>
        <strain evidence="1 2">HMF7620</strain>
    </source>
</reference>
<evidence type="ECO:0000313" key="1">
    <source>
        <dbReference type="EMBL" id="MVN88773.1"/>
    </source>
</evidence>
<accession>A0A7C9HTQ9</accession>
<evidence type="ECO:0000313" key="2">
    <source>
        <dbReference type="Proteomes" id="UP000483286"/>
    </source>
</evidence>